<dbReference type="Proteomes" id="UP001472677">
    <property type="component" value="Unassembled WGS sequence"/>
</dbReference>
<comment type="caution">
    <text evidence="2">The sequence shown here is derived from an EMBL/GenBank/DDBJ whole genome shotgun (WGS) entry which is preliminary data.</text>
</comment>
<dbReference type="EMBL" id="JBBPBM010000084">
    <property type="protein sequence ID" value="KAK8510687.1"/>
    <property type="molecule type" value="Genomic_DNA"/>
</dbReference>
<proteinExistence type="predicted"/>
<feature type="region of interest" description="Disordered" evidence="1">
    <location>
        <begin position="335"/>
        <end position="369"/>
    </location>
</feature>
<gene>
    <name evidence="2" type="ORF">V6N12_055612</name>
</gene>
<name>A0ABR2BUI2_9ROSI</name>
<keyword evidence="3" id="KW-1185">Reference proteome</keyword>
<evidence type="ECO:0000313" key="2">
    <source>
        <dbReference type="EMBL" id="KAK8510687.1"/>
    </source>
</evidence>
<feature type="compositionally biased region" description="Basic and acidic residues" evidence="1">
    <location>
        <begin position="262"/>
        <end position="275"/>
    </location>
</feature>
<feature type="compositionally biased region" description="Basic and acidic residues" evidence="1">
    <location>
        <begin position="354"/>
        <end position="369"/>
    </location>
</feature>
<feature type="region of interest" description="Disordered" evidence="1">
    <location>
        <begin position="262"/>
        <end position="290"/>
    </location>
</feature>
<sequence>MENPSSTAGLALTSEICPSGRPPDISWPVLSSGVIGNCPNPVAPTDGVAMEVMVENDGAMCGSDIVRPDVRLSAAPVIGSKSISYLENHEGGMHSPLVHENGPVAIHGEARQVSFRDVIMGGVANGLRNSDLDVLEAQGRKRRPMLSRTPTATGVSIPPKGVSGSRYNMLNLDDDSADITADASASQLRDLVISAGPIAAAKALKNLPSGDPRVVLEVEVGANKEKAAVNLPNQETSVAAKGSVIRMNSSLNRRSHMAVRIDEEGRRSVSKDIGDRSMSGPIRSNGAKSVNRMAASAKSIYRQGPRLHRKEIKKGPDKPTLGHWLPFSLNKIGGTGDVDNGRPLEGDPFTGVKPGEHVPEVTEEVSRMD</sequence>
<protein>
    <submittedName>
        <fullName evidence="2">Uncharacterized protein</fullName>
    </submittedName>
</protein>
<accession>A0ABR2BUI2</accession>
<reference evidence="2 3" key="1">
    <citation type="journal article" date="2024" name="G3 (Bethesda)">
        <title>Genome assembly of Hibiscus sabdariffa L. provides insights into metabolisms of medicinal natural products.</title>
        <authorList>
            <person name="Kim T."/>
        </authorList>
    </citation>
    <scope>NUCLEOTIDE SEQUENCE [LARGE SCALE GENOMIC DNA]</scope>
    <source>
        <strain evidence="2">TK-2024</strain>
        <tissue evidence="2">Old leaves</tissue>
    </source>
</reference>
<organism evidence="2 3">
    <name type="scientific">Hibiscus sabdariffa</name>
    <name type="common">roselle</name>
    <dbReference type="NCBI Taxonomy" id="183260"/>
    <lineage>
        <taxon>Eukaryota</taxon>
        <taxon>Viridiplantae</taxon>
        <taxon>Streptophyta</taxon>
        <taxon>Embryophyta</taxon>
        <taxon>Tracheophyta</taxon>
        <taxon>Spermatophyta</taxon>
        <taxon>Magnoliopsida</taxon>
        <taxon>eudicotyledons</taxon>
        <taxon>Gunneridae</taxon>
        <taxon>Pentapetalae</taxon>
        <taxon>rosids</taxon>
        <taxon>malvids</taxon>
        <taxon>Malvales</taxon>
        <taxon>Malvaceae</taxon>
        <taxon>Malvoideae</taxon>
        <taxon>Hibiscus</taxon>
    </lineage>
</organism>
<evidence type="ECO:0000313" key="3">
    <source>
        <dbReference type="Proteomes" id="UP001472677"/>
    </source>
</evidence>
<evidence type="ECO:0000256" key="1">
    <source>
        <dbReference type="SAM" id="MobiDB-lite"/>
    </source>
</evidence>